<dbReference type="RefSeq" id="XP_001697072.2">
    <property type="nucleotide sequence ID" value="XM_001697020.2"/>
</dbReference>
<dbReference type="PaxDb" id="3055-EDP00764"/>
<dbReference type="PRINTS" id="PR00069">
    <property type="entry name" value="ALDKETRDTASE"/>
</dbReference>
<dbReference type="InParanoid" id="A0A2K3D3Y6"/>
<dbReference type="GO" id="GO:0016491">
    <property type="term" value="F:oxidoreductase activity"/>
    <property type="evidence" value="ECO:0007669"/>
    <property type="project" value="InterPro"/>
</dbReference>
<dbReference type="Proteomes" id="UP000006906">
    <property type="component" value="Chromosome 12"/>
</dbReference>
<gene>
    <name evidence="2" type="ORF">CHLRE_12g518900v5</name>
</gene>
<sequence length="379" mass="40833">MQQLARHRPFRVAQGGRRSAMRVAAQSGAAAGQAPVITKRVHFKGDSAFSFAPIINGCWQLAGGHGREVYDGIQEKLEAHAAAGLTSFDTADIYGPSEEILGQWQRAHVAAGGAPVQVFTKYVPNIFQQRPTPSNVEAAIRRSLNKLQVDKLDLVQMHWWEYGIPGMTDAALALADCQAKGLIRHVGTTNMDTAALDAIVSAGVPVVVNQVQFSLLDRRPLNGMVQYCSERGIKLFTYGSVGGGLLSDKYVQEPKQGLFGFGGSKYPPVDLNTSSLKMYWNVTKQFGGQELWRELLAALKAVADKHGVSVANVALRWVMQQGDGQTVCPIVGLRGTAHIADNARVLALTLDDSDLAAIDAVLARSTGPTGDCYSFERGN</sequence>
<dbReference type="EMBL" id="CM008973">
    <property type="protein sequence ID" value="PNW75246.1"/>
    <property type="molecule type" value="Genomic_DNA"/>
</dbReference>
<dbReference type="InterPro" id="IPR023210">
    <property type="entry name" value="NADP_OxRdtase_dom"/>
</dbReference>
<dbReference type="Gene3D" id="3.20.20.100">
    <property type="entry name" value="NADP-dependent oxidoreductase domain"/>
    <property type="match status" value="1"/>
</dbReference>
<dbReference type="GeneID" id="5722620"/>
<organism evidence="2 3">
    <name type="scientific">Chlamydomonas reinhardtii</name>
    <name type="common">Chlamydomonas smithii</name>
    <dbReference type="NCBI Taxonomy" id="3055"/>
    <lineage>
        <taxon>Eukaryota</taxon>
        <taxon>Viridiplantae</taxon>
        <taxon>Chlorophyta</taxon>
        <taxon>core chlorophytes</taxon>
        <taxon>Chlorophyceae</taxon>
        <taxon>CS clade</taxon>
        <taxon>Chlamydomonadales</taxon>
        <taxon>Chlamydomonadaceae</taxon>
        <taxon>Chlamydomonas</taxon>
    </lineage>
</organism>
<feature type="domain" description="NADP-dependent oxidoreductase" evidence="1">
    <location>
        <begin position="53"/>
        <end position="362"/>
    </location>
</feature>
<dbReference type="ExpressionAtlas" id="A0A2K3D3Y6">
    <property type="expression patterns" value="baseline and differential"/>
</dbReference>
<dbReference type="InterPro" id="IPR020471">
    <property type="entry name" value="AKR"/>
</dbReference>
<dbReference type="STRING" id="3055.A0A2K3D3Y6"/>
<evidence type="ECO:0000259" key="1">
    <source>
        <dbReference type="Pfam" id="PF00248"/>
    </source>
</evidence>
<dbReference type="SUPFAM" id="SSF51430">
    <property type="entry name" value="NAD(P)-linked oxidoreductase"/>
    <property type="match status" value="1"/>
</dbReference>
<dbReference type="CDD" id="cd19101">
    <property type="entry name" value="AKR_unchar"/>
    <property type="match status" value="1"/>
</dbReference>
<dbReference type="AlphaFoldDB" id="A0A2K3D3Y6"/>
<dbReference type="InterPro" id="IPR036812">
    <property type="entry name" value="NAD(P)_OxRdtase_dom_sf"/>
</dbReference>
<protein>
    <recommendedName>
        <fullName evidence="1">NADP-dependent oxidoreductase domain-containing protein</fullName>
    </recommendedName>
</protein>
<dbReference type="KEGG" id="cre:CHLRE_12g518900v5"/>
<dbReference type="FunCoup" id="A0A2K3D3Y6">
    <property type="interactions" value="767"/>
</dbReference>
<dbReference type="Gramene" id="PNW75246">
    <property type="protein sequence ID" value="PNW75246"/>
    <property type="gene ID" value="CHLRE_12g518900v5"/>
</dbReference>
<evidence type="ECO:0000313" key="3">
    <source>
        <dbReference type="Proteomes" id="UP000006906"/>
    </source>
</evidence>
<proteinExistence type="predicted"/>
<name>A0A2K3D3Y6_CHLRE</name>
<accession>A0A2K3D3Y6</accession>
<reference evidence="2 3" key="1">
    <citation type="journal article" date="2007" name="Science">
        <title>The Chlamydomonas genome reveals the evolution of key animal and plant functions.</title>
        <authorList>
            <person name="Merchant S.S."/>
            <person name="Prochnik S.E."/>
            <person name="Vallon O."/>
            <person name="Harris E.H."/>
            <person name="Karpowicz S.J."/>
            <person name="Witman G.B."/>
            <person name="Terry A."/>
            <person name="Salamov A."/>
            <person name="Fritz-Laylin L.K."/>
            <person name="Marechal-Drouard L."/>
            <person name="Marshall W.F."/>
            <person name="Qu L.H."/>
            <person name="Nelson D.R."/>
            <person name="Sanderfoot A.A."/>
            <person name="Spalding M.H."/>
            <person name="Kapitonov V.V."/>
            <person name="Ren Q."/>
            <person name="Ferris P."/>
            <person name="Lindquist E."/>
            <person name="Shapiro H."/>
            <person name="Lucas S.M."/>
            <person name="Grimwood J."/>
            <person name="Schmutz J."/>
            <person name="Cardol P."/>
            <person name="Cerutti H."/>
            <person name="Chanfreau G."/>
            <person name="Chen C.L."/>
            <person name="Cognat V."/>
            <person name="Croft M.T."/>
            <person name="Dent R."/>
            <person name="Dutcher S."/>
            <person name="Fernandez E."/>
            <person name="Fukuzawa H."/>
            <person name="Gonzalez-Ballester D."/>
            <person name="Gonzalez-Halphen D."/>
            <person name="Hallmann A."/>
            <person name="Hanikenne M."/>
            <person name="Hippler M."/>
            <person name="Inwood W."/>
            <person name="Jabbari K."/>
            <person name="Kalanon M."/>
            <person name="Kuras R."/>
            <person name="Lefebvre P.A."/>
            <person name="Lemaire S.D."/>
            <person name="Lobanov A.V."/>
            <person name="Lohr M."/>
            <person name="Manuell A."/>
            <person name="Meier I."/>
            <person name="Mets L."/>
            <person name="Mittag M."/>
            <person name="Mittelmeier T."/>
            <person name="Moroney J.V."/>
            <person name="Moseley J."/>
            <person name="Napoli C."/>
            <person name="Nedelcu A.M."/>
            <person name="Niyogi K."/>
            <person name="Novoselov S.V."/>
            <person name="Paulsen I.T."/>
            <person name="Pazour G."/>
            <person name="Purton S."/>
            <person name="Ral J.P."/>
            <person name="Riano-Pachon D.M."/>
            <person name="Riekhof W."/>
            <person name="Rymarquis L."/>
            <person name="Schroda M."/>
            <person name="Stern D."/>
            <person name="Umen J."/>
            <person name="Willows R."/>
            <person name="Wilson N."/>
            <person name="Zimmer S.L."/>
            <person name="Allmer J."/>
            <person name="Balk J."/>
            <person name="Bisova K."/>
            <person name="Chen C.J."/>
            <person name="Elias M."/>
            <person name="Gendler K."/>
            <person name="Hauser C."/>
            <person name="Lamb M.R."/>
            <person name="Ledford H."/>
            <person name="Long J.C."/>
            <person name="Minagawa J."/>
            <person name="Page M.D."/>
            <person name="Pan J."/>
            <person name="Pootakham W."/>
            <person name="Roje S."/>
            <person name="Rose A."/>
            <person name="Stahlberg E."/>
            <person name="Terauchi A.M."/>
            <person name="Yang P."/>
            <person name="Ball S."/>
            <person name="Bowler C."/>
            <person name="Dieckmann C.L."/>
            <person name="Gladyshev V.N."/>
            <person name="Green P."/>
            <person name="Jorgensen R."/>
            <person name="Mayfield S."/>
            <person name="Mueller-Roeber B."/>
            <person name="Rajamani S."/>
            <person name="Sayre R.T."/>
            <person name="Brokstein P."/>
            <person name="Dubchak I."/>
            <person name="Goodstein D."/>
            <person name="Hornick L."/>
            <person name="Huang Y.W."/>
            <person name="Jhaveri J."/>
            <person name="Luo Y."/>
            <person name="Martinez D."/>
            <person name="Ngau W.C."/>
            <person name="Otillar B."/>
            <person name="Poliakov A."/>
            <person name="Porter A."/>
            <person name="Szajkowski L."/>
            <person name="Werner G."/>
            <person name="Zhou K."/>
            <person name="Grigoriev I.V."/>
            <person name="Rokhsar D.S."/>
            <person name="Grossman A.R."/>
        </authorList>
    </citation>
    <scope>NUCLEOTIDE SEQUENCE [LARGE SCALE GENOMIC DNA]</scope>
    <source>
        <strain evidence="3">CC-503</strain>
    </source>
</reference>
<dbReference type="OMA" id="WTLAGGH"/>
<dbReference type="PANTHER" id="PTHR43147:SF4">
    <property type="entry name" value="NADP-DEPENDENT OXIDOREDUCTASE DOMAIN-CONTAINING PROTEIN"/>
    <property type="match status" value="1"/>
</dbReference>
<dbReference type="OrthoDB" id="48988at2759"/>
<evidence type="ECO:0000313" key="2">
    <source>
        <dbReference type="EMBL" id="PNW75246.1"/>
    </source>
</evidence>
<dbReference type="Pfam" id="PF00248">
    <property type="entry name" value="Aldo_ket_red"/>
    <property type="match status" value="1"/>
</dbReference>
<keyword evidence="3" id="KW-1185">Reference proteome</keyword>
<dbReference type="PANTHER" id="PTHR43147">
    <property type="entry name" value="PROTEIN TAS"/>
    <property type="match status" value="1"/>
</dbReference>